<dbReference type="PROSITE" id="PS01124">
    <property type="entry name" value="HTH_ARAC_FAMILY_2"/>
    <property type="match status" value="1"/>
</dbReference>
<dbReference type="GO" id="GO:0043565">
    <property type="term" value="F:sequence-specific DNA binding"/>
    <property type="evidence" value="ECO:0007669"/>
    <property type="project" value="InterPro"/>
</dbReference>
<dbReference type="Pfam" id="PF02311">
    <property type="entry name" value="AraC_binding"/>
    <property type="match status" value="1"/>
</dbReference>
<organism evidence="5 6">
    <name type="scientific">Taibaiella lutea</name>
    <dbReference type="NCBI Taxonomy" id="2608001"/>
    <lineage>
        <taxon>Bacteria</taxon>
        <taxon>Pseudomonadati</taxon>
        <taxon>Bacteroidota</taxon>
        <taxon>Chitinophagia</taxon>
        <taxon>Chitinophagales</taxon>
        <taxon>Chitinophagaceae</taxon>
        <taxon>Taibaiella</taxon>
    </lineage>
</organism>
<keyword evidence="2" id="KW-0238">DNA-binding</keyword>
<feature type="domain" description="HTH araC/xylS-type" evidence="4">
    <location>
        <begin position="189"/>
        <end position="287"/>
    </location>
</feature>
<dbReference type="PANTHER" id="PTHR43280:SF32">
    <property type="entry name" value="TRANSCRIPTIONAL REGULATORY PROTEIN"/>
    <property type="match status" value="1"/>
</dbReference>
<evidence type="ECO:0000256" key="2">
    <source>
        <dbReference type="ARBA" id="ARBA00023125"/>
    </source>
</evidence>
<keyword evidence="1" id="KW-0805">Transcription regulation</keyword>
<comment type="caution">
    <text evidence="5">The sequence shown here is derived from an EMBL/GenBank/DDBJ whole genome shotgun (WGS) entry which is preliminary data.</text>
</comment>
<name>A0A5M6CQQ5_9BACT</name>
<proteinExistence type="predicted"/>
<evidence type="ECO:0000313" key="5">
    <source>
        <dbReference type="EMBL" id="KAA5536730.1"/>
    </source>
</evidence>
<keyword evidence="6" id="KW-1185">Reference proteome</keyword>
<accession>A0A5M6CQQ5</accession>
<evidence type="ECO:0000256" key="3">
    <source>
        <dbReference type="ARBA" id="ARBA00023163"/>
    </source>
</evidence>
<dbReference type="SUPFAM" id="SSF51215">
    <property type="entry name" value="Regulatory protein AraC"/>
    <property type="match status" value="1"/>
</dbReference>
<dbReference type="GO" id="GO:0003700">
    <property type="term" value="F:DNA-binding transcription factor activity"/>
    <property type="evidence" value="ECO:0007669"/>
    <property type="project" value="InterPro"/>
</dbReference>
<dbReference type="SMART" id="SM00342">
    <property type="entry name" value="HTH_ARAC"/>
    <property type="match status" value="1"/>
</dbReference>
<evidence type="ECO:0000313" key="6">
    <source>
        <dbReference type="Proteomes" id="UP000323632"/>
    </source>
</evidence>
<keyword evidence="3" id="KW-0804">Transcription</keyword>
<dbReference type="InterPro" id="IPR018060">
    <property type="entry name" value="HTH_AraC"/>
</dbReference>
<sequence>MPKNNKNIPVNTMSDDFSGGISIDRIHIKKTDFKSAEEYEQSTQSHRDEGYTFHIVEKGSVLIEIDFQKYIITAPAVVYMHPNQVHRILEFKNITVGSLAIKNESLNPDYLKFLEEIAPAKPLLLTKEASSTVAAIFSLCLHFSVQKNNKLHRPLLKDSCNTLVAFLISQFLNQHKPESHLSRFEIVAKGFRQLLEKNYCTIKRPGEYAGLLNISTPYLNECIRNATGFSVSQNIQDRIILEAKRLLHHTDKSVKEIAFELGYVDYPYFTRMFAKATGMSALSFRSKNHD</sequence>
<evidence type="ECO:0000259" key="4">
    <source>
        <dbReference type="PROSITE" id="PS01124"/>
    </source>
</evidence>
<dbReference type="SUPFAM" id="SSF46689">
    <property type="entry name" value="Homeodomain-like"/>
    <property type="match status" value="1"/>
</dbReference>
<dbReference type="Gene3D" id="1.10.10.60">
    <property type="entry name" value="Homeodomain-like"/>
    <property type="match status" value="1"/>
</dbReference>
<reference evidence="5 6" key="1">
    <citation type="submission" date="2019-09" db="EMBL/GenBank/DDBJ databases">
        <title>Genome sequence and assembly of Taibaiella sp.</title>
        <authorList>
            <person name="Chhetri G."/>
        </authorList>
    </citation>
    <scope>NUCLEOTIDE SEQUENCE [LARGE SCALE GENOMIC DNA]</scope>
    <source>
        <strain evidence="5 6">KVB11</strain>
    </source>
</reference>
<dbReference type="InterPro" id="IPR003313">
    <property type="entry name" value="AraC-bd"/>
</dbReference>
<protein>
    <submittedName>
        <fullName evidence="5">AraC family transcriptional regulator</fullName>
    </submittedName>
</protein>
<dbReference type="Pfam" id="PF12833">
    <property type="entry name" value="HTH_18"/>
    <property type="match status" value="1"/>
</dbReference>
<gene>
    <name evidence="5" type="ORF">F0919_03405</name>
</gene>
<dbReference type="AlphaFoldDB" id="A0A5M6CQQ5"/>
<dbReference type="Proteomes" id="UP000323632">
    <property type="component" value="Unassembled WGS sequence"/>
</dbReference>
<dbReference type="InterPro" id="IPR009057">
    <property type="entry name" value="Homeodomain-like_sf"/>
</dbReference>
<dbReference type="InterPro" id="IPR037923">
    <property type="entry name" value="HTH-like"/>
</dbReference>
<dbReference type="EMBL" id="VWSH01000001">
    <property type="protein sequence ID" value="KAA5536730.1"/>
    <property type="molecule type" value="Genomic_DNA"/>
</dbReference>
<dbReference type="PANTHER" id="PTHR43280">
    <property type="entry name" value="ARAC-FAMILY TRANSCRIPTIONAL REGULATOR"/>
    <property type="match status" value="1"/>
</dbReference>
<evidence type="ECO:0000256" key="1">
    <source>
        <dbReference type="ARBA" id="ARBA00023015"/>
    </source>
</evidence>